<keyword evidence="3" id="KW-0472">Membrane</keyword>
<feature type="coiled-coil region" evidence="1">
    <location>
        <begin position="212"/>
        <end position="246"/>
    </location>
</feature>
<keyword evidence="6" id="KW-1185">Reference proteome</keyword>
<dbReference type="RefSeq" id="XP_001736471.1">
    <property type="nucleotide sequence ID" value="XM_001736419.1"/>
</dbReference>
<reference evidence="6" key="1">
    <citation type="submission" date="2007-12" db="EMBL/GenBank/DDBJ databases">
        <title>Annotation of Entamoeba dispar SAW760.</title>
        <authorList>
            <person name="Lorenzi H."/>
            <person name="Inman J."/>
            <person name="Schobel S."/>
            <person name="Amedeo P."/>
            <person name="Caler E."/>
        </authorList>
    </citation>
    <scope>NUCLEOTIDE SEQUENCE [LARGE SCALE GENOMIC DNA]</scope>
    <source>
        <strain evidence="6">ATCC PRA-260 / SAW760</strain>
    </source>
</reference>
<keyword evidence="3" id="KW-1133">Transmembrane helix</keyword>
<evidence type="ECO:0000256" key="3">
    <source>
        <dbReference type="SAM" id="Phobius"/>
    </source>
</evidence>
<protein>
    <submittedName>
        <fullName evidence="5">Syntaxin-72, putative</fullName>
    </submittedName>
</protein>
<dbReference type="Proteomes" id="UP000008076">
    <property type="component" value="Unassembled WGS sequence"/>
</dbReference>
<gene>
    <name evidence="5" type="ORF">EDI_140990</name>
</gene>
<feature type="region of interest" description="Disordered" evidence="2">
    <location>
        <begin position="22"/>
        <end position="41"/>
    </location>
</feature>
<organism evidence="6">
    <name type="scientific">Entamoeba dispar (strain ATCC PRA-260 / SAW760)</name>
    <dbReference type="NCBI Taxonomy" id="370354"/>
    <lineage>
        <taxon>Eukaryota</taxon>
        <taxon>Amoebozoa</taxon>
        <taxon>Evosea</taxon>
        <taxon>Archamoebae</taxon>
        <taxon>Mastigamoebida</taxon>
        <taxon>Entamoebidae</taxon>
        <taxon>Entamoeba</taxon>
    </lineage>
</organism>
<dbReference type="AlphaFoldDB" id="B0EDW2"/>
<keyword evidence="3" id="KW-0812">Transmembrane</keyword>
<evidence type="ECO:0000313" key="6">
    <source>
        <dbReference type="Proteomes" id="UP000008076"/>
    </source>
</evidence>
<keyword evidence="1" id="KW-0175">Coiled coil</keyword>
<dbReference type="CDD" id="cd15841">
    <property type="entry name" value="SNARE_Qc"/>
    <property type="match status" value="1"/>
</dbReference>
<evidence type="ECO:0000256" key="1">
    <source>
        <dbReference type="SAM" id="Coils"/>
    </source>
</evidence>
<evidence type="ECO:0000313" key="5">
    <source>
        <dbReference type="EMBL" id="EDR27274.1"/>
    </source>
</evidence>
<dbReference type="GeneID" id="5881474"/>
<dbReference type="eggNOG" id="ENOG502QS7N">
    <property type="taxonomic scope" value="Eukaryota"/>
</dbReference>
<dbReference type="Gene3D" id="1.20.5.110">
    <property type="match status" value="1"/>
</dbReference>
<dbReference type="VEuPathDB" id="AmoebaDB:EDI_140990"/>
<dbReference type="OrthoDB" id="29755at2759"/>
<dbReference type="EMBL" id="DS548872">
    <property type="protein sequence ID" value="EDR27274.1"/>
    <property type="molecule type" value="Genomic_DNA"/>
</dbReference>
<dbReference type="InterPro" id="IPR000727">
    <property type="entry name" value="T_SNARE_dom"/>
</dbReference>
<evidence type="ECO:0000259" key="4">
    <source>
        <dbReference type="PROSITE" id="PS50192"/>
    </source>
</evidence>
<feature type="transmembrane region" description="Helical" evidence="3">
    <location>
        <begin position="253"/>
        <end position="275"/>
    </location>
</feature>
<dbReference type="SMART" id="SM00397">
    <property type="entry name" value="t_SNARE"/>
    <property type="match status" value="1"/>
</dbReference>
<accession>B0EDW2</accession>
<feature type="domain" description="T-SNARE coiled-coil homology" evidence="4">
    <location>
        <begin position="181"/>
        <end position="243"/>
    </location>
</feature>
<feature type="region of interest" description="Disordered" evidence="2">
    <location>
        <begin position="141"/>
        <end position="160"/>
    </location>
</feature>
<dbReference type="OMA" id="MYSVRER"/>
<sequence length="276" mass="31832">MNALVRKLTYIAEDCGFTYQELEEQPQEPTSEEEQEQTEFGKRRHILKAQIKDAKDLIEKRAEMEAQPDVDKVEVVKISTDIRKTMKEVIRLAEDLRAYHDNDVYKNRKKKDPKIRDRLGIEEESLKCIQQHIEQLQKMDRERSGMGDVNSSGRPTVNGLDKYKVDELPDIEDDERFKILKENDKEIDAKLDILAQGVKDVKNVAQEIGGKIDVQKEKLDVLEDKVDHVNDRLDATNAKLKGLLEKVRGPDKMLMTIMMICLLLGVVSIIAMIFLK</sequence>
<evidence type="ECO:0000256" key="2">
    <source>
        <dbReference type="SAM" id="MobiDB-lite"/>
    </source>
</evidence>
<proteinExistence type="predicted"/>
<name>B0EDW2_ENTDS</name>
<dbReference type="PROSITE" id="PS50192">
    <property type="entry name" value="T_SNARE"/>
    <property type="match status" value="1"/>
</dbReference>
<dbReference type="SUPFAM" id="SSF58038">
    <property type="entry name" value="SNARE fusion complex"/>
    <property type="match status" value="1"/>
</dbReference>
<feature type="compositionally biased region" description="Acidic residues" evidence="2">
    <location>
        <begin position="22"/>
        <end position="37"/>
    </location>
</feature>
<dbReference type="KEGG" id="edi:EDI_140990"/>